<dbReference type="CDD" id="cd00077">
    <property type="entry name" value="HDc"/>
    <property type="match status" value="1"/>
</dbReference>
<dbReference type="EMBL" id="CP098827">
    <property type="protein sequence ID" value="XBO70606.1"/>
    <property type="molecule type" value="Genomic_DNA"/>
</dbReference>
<evidence type="ECO:0000259" key="2">
    <source>
        <dbReference type="Pfam" id="PF01966"/>
    </source>
</evidence>
<dbReference type="PANTHER" id="PTHR40202:SF1">
    <property type="entry name" value="HD DOMAIN-CONTAINING PROTEIN"/>
    <property type="match status" value="1"/>
</dbReference>
<feature type="compositionally biased region" description="Polar residues" evidence="1">
    <location>
        <begin position="202"/>
        <end position="227"/>
    </location>
</feature>
<evidence type="ECO:0000313" key="3">
    <source>
        <dbReference type="EMBL" id="XBO70606.1"/>
    </source>
</evidence>
<dbReference type="InterPro" id="IPR052567">
    <property type="entry name" value="OP_Dioxygenase"/>
</dbReference>
<name>A0AAU7KGF1_9GAMM</name>
<dbReference type="InterPro" id="IPR003607">
    <property type="entry name" value="HD/PDEase_dom"/>
</dbReference>
<dbReference type="RefSeq" id="WP_287165665.1">
    <property type="nucleotide sequence ID" value="NZ_CP098827.1"/>
</dbReference>
<dbReference type="Pfam" id="PF01966">
    <property type="entry name" value="HD"/>
    <property type="match status" value="1"/>
</dbReference>
<dbReference type="AlphaFoldDB" id="A0AAU7KGF1"/>
<evidence type="ECO:0000256" key="1">
    <source>
        <dbReference type="SAM" id="MobiDB-lite"/>
    </source>
</evidence>
<proteinExistence type="predicted"/>
<feature type="region of interest" description="Disordered" evidence="1">
    <location>
        <begin position="196"/>
        <end position="227"/>
    </location>
</feature>
<sequence>MTDPNDAHAAGKAAFTRIDQSTAEDWAVIAAHDADYLAGLADSVLDTLARLGEGHQPYQITRLEHCLQSATRAERAGADEEMIVAALVHDIGDELALFDHAAFAASILRPFVSEKTHWIVQHHDVFQGHYYWDKVGGDKDARERFRGHPWFDDCEAFCRDWDCPSFDPAYDTLPLAHFEPMVRRIFARAPYSVAPDPALAPGSSQASDPSQAPGPSQAPDPSQGSTA</sequence>
<protein>
    <submittedName>
        <fullName evidence="3">HD domain-containing protein</fullName>
    </submittedName>
</protein>
<dbReference type="Gene3D" id="1.10.3210.10">
    <property type="entry name" value="Hypothetical protein af1432"/>
    <property type="match status" value="1"/>
</dbReference>
<feature type="domain" description="HD" evidence="2">
    <location>
        <begin position="62"/>
        <end position="128"/>
    </location>
</feature>
<reference evidence="3" key="1">
    <citation type="submission" date="2022-06" db="EMBL/GenBank/DDBJ databases">
        <title>A novel DMS-producing enzyme.</title>
        <authorList>
            <person name="Zhang Y."/>
        </authorList>
    </citation>
    <scope>NUCLEOTIDE SEQUENCE</scope>
    <source>
        <strain evidence="3">RT37</strain>
    </source>
</reference>
<accession>A0AAU7KGF1</accession>
<dbReference type="PANTHER" id="PTHR40202">
    <property type="match status" value="1"/>
</dbReference>
<organism evidence="3">
    <name type="scientific">Halomonas sp. RT37</name>
    <dbReference type="NCBI Taxonomy" id="2950872"/>
    <lineage>
        <taxon>Bacteria</taxon>
        <taxon>Pseudomonadati</taxon>
        <taxon>Pseudomonadota</taxon>
        <taxon>Gammaproteobacteria</taxon>
        <taxon>Oceanospirillales</taxon>
        <taxon>Halomonadaceae</taxon>
        <taxon>Halomonas</taxon>
    </lineage>
</organism>
<gene>
    <name evidence="3" type="ORF">NFG58_18670</name>
</gene>
<dbReference type="SUPFAM" id="SSF109604">
    <property type="entry name" value="HD-domain/PDEase-like"/>
    <property type="match status" value="1"/>
</dbReference>
<dbReference type="InterPro" id="IPR006674">
    <property type="entry name" value="HD_domain"/>
</dbReference>